<evidence type="ECO:0000259" key="8">
    <source>
        <dbReference type="Pfam" id="PF10502"/>
    </source>
</evidence>
<comment type="similarity">
    <text evidence="3 7">Belongs to the peptidase S26 family.</text>
</comment>
<dbReference type="STRING" id="1423724.FC32_GL001139"/>
<keyword evidence="7" id="KW-0812">Transmembrane</keyword>
<evidence type="ECO:0000256" key="1">
    <source>
        <dbReference type="ARBA" id="ARBA00000677"/>
    </source>
</evidence>
<dbReference type="InterPro" id="IPR019757">
    <property type="entry name" value="Pept_S26A_signal_pept_1_Lys-AS"/>
</dbReference>
<dbReference type="eggNOG" id="COG0681">
    <property type="taxonomic scope" value="Bacteria"/>
</dbReference>
<feature type="active site" evidence="6">
    <location>
        <position position="38"/>
    </location>
</feature>
<comment type="catalytic activity">
    <reaction evidence="1 7">
        <text>Cleavage of hydrophobic, N-terminal signal or leader sequences from secreted and periplasmic proteins.</text>
        <dbReference type="EC" id="3.4.21.89"/>
    </reaction>
</comment>
<dbReference type="InterPro" id="IPR019758">
    <property type="entry name" value="Pept_S26A_signal_pept_1_CS"/>
</dbReference>
<evidence type="ECO:0000313" key="10">
    <source>
        <dbReference type="Proteomes" id="UP000051324"/>
    </source>
</evidence>
<dbReference type="GO" id="GO:0006465">
    <property type="term" value="P:signal peptide processing"/>
    <property type="evidence" value="ECO:0007669"/>
    <property type="project" value="InterPro"/>
</dbReference>
<dbReference type="OrthoDB" id="9802919at2"/>
<feature type="transmembrane region" description="Helical" evidence="7">
    <location>
        <begin position="12"/>
        <end position="32"/>
    </location>
</feature>
<comment type="subcellular location">
    <subcellularLocation>
        <location evidence="2">Cell membrane</location>
        <topology evidence="2">Single-pass type II membrane protein</topology>
    </subcellularLocation>
    <subcellularLocation>
        <location evidence="7">Membrane</location>
        <topology evidence="7">Single-pass type II membrane protein</topology>
    </subcellularLocation>
</comment>
<organism evidence="9 10">
    <name type="scientific">Ligilactobacillus apodemi DSM 16634 = JCM 16172</name>
    <dbReference type="NCBI Taxonomy" id="1423724"/>
    <lineage>
        <taxon>Bacteria</taxon>
        <taxon>Bacillati</taxon>
        <taxon>Bacillota</taxon>
        <taxon>Bacilli</taxon>
        <taxon>Lactobacillales</taxon>
        <taxon>Lactobacillaceae</taxon>
        <taxon>Ligilactobacillus</taxon>
    </lineage>
</organism>
<dbReference type="PRINTS" id="PR00727">
    <property type="entry name" value="LEADERPTASE"/>
</dbReference>
<proteinExistence type="inferred from homology"/>
<dbReference type="Gene3D" id="2.10.109.10">
    <property type="entry name" value="Umud Fragment, subunit A"/>
    <property type="match status" value="1"/>
</dbReference>
<dbReference type="InterPro" id="IPR000223">
    <property type="entry name" value="Pept_S26A_signal_pept_1"/>
</dbReference>
<reference evidence="9 10" key="1">
    <citation type="journal article" date="2015" name="Genome Announc.">
        <title>Expanding the biotechnology potential of lactobacilli through comparative genomics of 213 strains and associated genera.</title>
        <authorList>
            <person name="Sun Z."/>
            <person name="Harris H.M."/>
            <person name="McCann A."/>
            <person name="Guo C."/>
            <person name="Argimon S."/>
            <person name="Zhang W."/>
            <person name="Yang X."/>
            <person name="Jeffery I.B."/>
            <person name="Cooney J.C."/>
            <person name="Kagawa T.F."/>
            <person name="Liu W."/>
            <person name="Song Y."/>
            <person name="Salvetti E."/>
            <person name="Wrobel A."/>
            <person name="Rasinkangas P."/>
            <person name="Parkhill J."/>
            <person name="Rea M.C."/>
            <person name="O'Sullivan O."/>
            <person name="Ritari J."/>
            <person name="Douillard F.P."/>
            <person name="Paul Ross R."/>
            <person name="Yang R."/>
            <person name="Briner A.E."/>
            <person name="Felis G.E."/>
            <person name="de Vos W.M."/>
            <person name="Barrangou R."/>
            <person name="Klaenhammer T.R."/>
            <person name="Caufield P.W."/>
            <person name="Cui Y."/>
            <person name="Zhang H."/>
            <person name="O'Toole P.W."/>
        </authorList>
    </citation>
    <scope>NUCLEOTIDE SEQUENCE [LARGE SCALE GENOMIC DNA]</scope>
    <source>
        <strain evidence="9 10">DSM 16634</strain>
    </source>
</reference>
<gene>
    <name evidence="9" type="ORF">FC32_GL001139</name>
</gene>
<sequence length="194" mass="21857">MSTFKNIMSWVWPIVVGLLIAKLITMFVLSIVRVDGLSMYPNLQNNERVIMLKMAKIKRNSVVVFNAQGVDNRSGVTSNTKYVKRVIGLPGDKIEYKDNGKLYVNGKYQSQSYITEEQRKEGTLNLVKSSAKGVTLGTGKTFTVPKDKYFVLGDNRENSNDSRYYGFVPRSKILGVVKVPFWKSGHELINSYGS</sequence>
<dbReference type="PROSITE" id="PS00760">
    <property type="entry name" value="SPASE_I_2"/>
    <property type="match status" value="1"/>
</dbReference>
<dbReference type="PROSITE" id="PS00761">
    <property type="entry name" value="SPASE_I_3"/>
    <property type="match status" value="1"/>
</dbReference>
<protein>
    <recommendedName>
        <fullName evidence="4 7">Signal peptidase I</fullName>
        <ecNumber evidence="4 7">3.4.21.89</ecNumber>
    </recommendedName>
</protein>
<dbReference type="EC" id="3.4.21.89" evidence="4 7"/>
<keyword evidence="5 7" id="KW-0378">Hydrolase</keyword>
<dbReference type="PATRIC" id="fig|1423724.4.peg.1189"/>
<dbReference type="GO" id="GO:0009003">
    <property type="term" value="F:signal peptidase activity"/>
    <property type="evidence" value="ECO:0007669"/>
    <property type="project" value="UniProtKB-EC"/>
</dbReference>
<name>A0A0R1TQZ2_9LACO</name>
<keyword evidence="7" id="KW-0472">Membrane</keyword>
<dbReference type="EMBL" id="AZFT01000053">
    <property type="protein sequence ID" value="KRL83873.1"/>
    <property type="molecule type" value="Genomic_DNA"/>
</dbReference>
<dbReference type="Proteomes" id="UP000051324">
    <property type="component" value="Unassembled WGS sequence"/>
</dbReference>
<evidence type="ECO:0000313" key="9">
    <source>
        <dbReference type="EMBL" id="KRL83873.1"/>
    </source>
</evidence>
<keyword evidence="7" id="KW-1133">Transmembrane helix</keyword>
<evidence type="ECO:0000256" key="4">
    <source>
        <dbReference type="ARBA" id="ARBA00013208"/>
    </source>
</evidence>
<evidence type="ECO:0000256" key="3">
    <source>
        <dbReference type="ARBA" id="ARBA00009370"/>
    </source>
</evidence>
<keyword evidence="10" id="KW-1185">Reference proteome</keyword>
<dbReference type="PANTHER" id="PTHR43390:SF1">
    <property type="entry name" value="CHLOROPLAST PROCESSING PEPTIDASE"/>
    <property type="match status" value="1"/>
</dbReference>
<evidence type="ECO:0000256" key="2">
    <source>
        <dbReference type="ARBA" id="ARBA00004401"/>
    </source>
</evidence>
<dbReference type="InterPro" id="IPR019533">
    <property type="entry name" value="Peptidase_S26"/>
</dbReference>
<keyword evidence="7" id="KW-0645">Protease</keyword>
<evidence type="ECO:0000256" key="6">
    <source>
        <dbReference type="PIRSR" id="PIRSR600223-1"/>
    </source>
</evidence>
<dbReference type="GO" id="GO:0004252">
    <property type="term" value="F:serine-type endopeptidase activity"/>
    <property type="evidence" value="ECO:0007669"/>
    <property type="project" value="InterPro"/>
</dbReference>
<dbReference type="SUPFAM" id="SSF51306">
    <property type="entry name" value="LexA/Signal peptidase"/>
    <property type="match status" value="1"/>
</dbReference>
<feature type="active site" evidence="6">
    <location>
        <position position="84"/>
    </location>
</feature>
<dbReference type="AlphaFoldDB" id="A0A0R1TQZ2"/>
<accession>A0A0R1TQZ2</accession>
<dbReference type="RefSeq" id="WP_025087397.1">
    <property type="nucleotide sequence ID" value="NZ_AZFT01000053.1"/>
</dbReference>
<dbReference type="PANTHER" id="PTHR43390">
    <property type="entry name" value="SIGNAL PEPTIDASE I"/>
    <property type="match status" value="1"/>
</dbReference>
<dbReference type="Pfam" id="PF10502">
    <property type="entry name" value="Peptidase_S26"/>
    <property type="match status" value="1"/>
</dbReference>
<comment type="caution">
    <text evidence="9">The sequence shown here is derived from an EMBL/GenBank/DDBJ whole genome shotgun (WGS) entry which is preliminary data.</text>
</comment>
<dbReference type="NCBIfam" id="TIGR02227">
    <property type="entry name" value="sigpep_I_bact"/>
    <property type="match status" value="1"/>
</dbReference>
<feature type="domain" description="Peptidase S26" evidence="8">
    <location>
        <begin position="8"/>
        <end position="182"/>
    </location>
</feature>
<evidence type="ECO:0000256" key="5">
    <source>
        <dbReference type="ARBA" id="ARBA00022801"/>
    </source>
</evidence>
<dbReference type="GO" id="GO:0005886">
    <property type="term" value="C:plasma membrane"/>
    <property type="evidence" value="ECO:0007669"/>
    <property type="project" value="UniProtKB-SubCell"/>
</dbReference>
<evidence type="ECO:0000256" key="7">
    <source>
        <dbReference type="RuleBase" id="RU362042"/>
    </source>
</evidence>
<dbReference type="CDD" id="cd06530">
    <property type="entry name" value="S26_SPase_I"/>
    <property type="match status" value="1"/>
</dbReference>
<dbReference type="InterPro" id="IPR036286">
    <property type="entry name" value="LexA/Signal_pep-like_sf"/>
</dbReference>